<dbReference type="Pfam" id="PF01073">
    <property type="entry name" value="3Beta_HSD"/>
    <property type="match status" value="1"/>
</dbReference>
<proteinExistence type="predicted"/>
<dbReference type="InterPro" id="IPR036291">
    <property type="entry name" value="NAD(P)-bd_dom_sf"/>
</dbReference>
<keyword evidence="2" id="KW-0732">Signal</keyword>
<dbReference type="Proteomes" id="UP000050761">
    <property type="component" value="Unassembled WGS sequence"/>
</dbReference>
<organism evidence="5 6">
    <name type="scientific">Heligmosomoides polygyrus</name>
    <name type="common">Parasitic roundworm</name>
    <dbReference type="NCBI Taxonomy" id="6339"/>
    <lineage>
        <taxon>Eukaryota</taxon>
        <taxon>Metazoa</taxon>
        <taxon>Ecdysozoa</taxon>
        <taxon>Nematoda</taxon>
        <taxon>Chromadorea</taxon>
        <taxon>Rhabditida</taxon>
        <taxon>Rhabditina</taxon>
        <taxon>Rhabditomorpha</taxon>
        <taxon>Strongyloidea</taxon>
        <taxon>Heligmosomidae</taxon>
        <taxon>Heligmosomoides</taxon>
    </lineage>
</organism>
<feature type="domain" description="3-beta hydroxysteroid dehydrogenase/isomerase" evidence="3">
    <location>
        <begin position="22"/>
        <end position="132"/>
    </location>
</feature>
<dbReference type="EMBL" id="UZAH01001987">
    <property type="protein sequence ID" value="VDO20638.1"/>
    <property type="molecule type" value="Genomic_DNA"/>
</dbReference>
<keyword evidence="1" id="KW-0560">Oxidoreductase</keyword>
<protein>
    <submittedName>
        <fullName evidence="6">3Beta_HSD domain-containing protein</fullName>
    </submittedName>
</protein>
<dbReference type="WBParaSite" id="HPBE_0000167601-mRNA-1">
    <property type="protein sequence ID" value="HPBE_0000167601-mRNA-1"/>
    <property type="gene ID" value="HPBE_0000167601"/>
</dbReference>
<dbReference type="OrthoDB" id="2735536at2759"/>
<reference evidence="6" key="2">
    <citation type="submission" date="2019-09" db="UniProtKB">
        <authorList>
            <consortium name="WormBaseParasite"/>
        </authorList>
    </citation>
    <scope>IDENTIFICATION</scope>
</reference>
<keyword evidence="5" id="KW-1185">Reference proteome</keyword>
<dbReference type="InterPro" id="IPR050425">
    <property type="entry name" value="NAD(P)_dehydrat-like"/>
</dbReference>
<dbReference type="GO" id="GO:0016616">
    <property type="term" value="F:oxidoreductase activity, acting on the CH-OH group of donors, NAD or NADP as acceptor"/>
    <property type="evidence" value="ECO:0007669"/>
    <property type="project" value="InterPro"/>
</dbReference>
<feature type="chain" id="PRO_5044551267" evidence="2">
    <location>
        <begin position="26"/>
        <end position="144"/>
    </location>
</feature>
<dbReference type="Gene3D" id="3.40.50.720">
    <property type="entry name" value="NAD(P)-binding Rossmann-like Domain"/>
    <property type="match status" value="1"/>
</dbReference>
<dbReference type="PANTHER" id="PTHR10366:SF564">
    <property type="entry name" value="STEROL-4-ALPHA-CARBOXYLATE 3-DEHYDROGENASE, DECARBOXYLATING"/>
    <property type="match status" value="1"/>
</dbReference>
<dbReference type="AlphaFoldDB" id="A0A183F684"/>
<evidence type="ECO:0000313" key="6">
    <source>
        <dbReference type="WBParaSite" id="HPBE_0000167601-mRNA-1"/>
    </source>
</evidence>
<dbReference type="SUPFAM" id="SSF51735">
    <property type="entry name" value="NAD(P)-binding Rossmann-fold domains"/>
    <property type="match status" value="1"/>
</dbReference>
<gene>
    <name evidence="4" type="ORF">HPBE_LOCUS1677</name>
</gene>
<evidence type="ECO:0000313" key="5">
    <source>
        <dbReference type="Proteomes" id="UP000050761"/>
    </source>
</evidence>
<reference evidence="4 5" key="1">
    <citation type="submission" date="2018-11" db="EMBL/GenBank/DDBJ databases">
        <authorList>
            <consortium name="Pathogen Informatics"/>
        </authorList>
    </citation>
    <scope>NUCLEOTIDE SEQUENCE [LARGE SCALE GENOMIC DNA]</scope>
</reference>
<accession>A0A183F684</accession>
<feature type="signal peptide" evidence="2">
    <location>
        <begin position="1"/>
        <end position="25"/>
    </location>
</feature>
<evidence type="ECO:0000256" key="2">
    <source>
        <dbReference type="SAM" id="SignalP"/>
    </source>
</evidence>
<accession>A0A3P7WSK0</accession>
<name>A0A183F684_HELPZ</name>
<dbReference type="PANTHER" id="PTHR10366">
    <property type="entry name" value="NAD DEPENDENT EPIMERASE/DEHYDRATASE"/>
    <property type="match status" value="1"/>
</dbReference>
<dbReference type="GO" id="GO:0006694">
    <property type="term" value="P:steroid biosynthetic process"/>
    <property type="evidence" value="ECO:0007669"/>
    <property type="project" value="InterPro"/>
</dbReference>
<evidence type="ECO:0000256" key="1">
    <source>
        <dbReference type="ARBA" id="ARBA00023002"/>
    </source>
</evidence>
<dbReference type="InterPro" id="IPR002225">
    <property type="entry name" value="3Beta_OHSteriod_DH/Estase"/>
</dbReference>
<evidence type="ECO:0000313" key="4">
    <source>
        <dbReference type="EMBL" id="VDO20638.1"/>
    </source>
</evidence>
<sequence>MFIRQNTFIIIRALILSRAFSVISGCDYVLHIASPFPIAASASCVDVAVTGTLNVLRAASTEPSVKKVVLTSSCAAVNEGHPQDRAFDETSWTDVTSPSVDYYAKSKTLAEKAAWEFVDGIKNGNKYVFAVLKETQCYWTCRSC</sequence>
<evidence type="ECO:0000259" key="3">
    <source>
        <dbReference type="Pfam" id="PF01073"/>
    </source>
</evidence>